<name>A0A1L9BAU1_9BACT</name>
<evidence type="ECO:0000313" key="2">
    <source>
        <dbReference type="Proteomes" id="UP000182229"/>
    </source>
</evidence>
<dbReference type="Proteomes" id="UP000182229">
    <property type="component" value="Unassembled WGS sequence"/>
</dbReference>
<reference evidence="2" key="1">
    <citation type="submission" date="2016-11" db="EMBL/GenBank/DDBJ databases">
        <authorList>
            <person name="Shukria A."/>
            <person name="Stevens D.C."/>
        </authorList>
    </citation>
    <scope>NUCLEOTIDE SEQUENCE [LARGE SCALE GENOMIC DNA]</scope>
    <source>
        <strain evidence="2">Cbfe23</strain>
    </source>
</reference>
<reference evidence="1 2" key="2">
    <citation type="submission" date="2016-12" db="EMBL/GenBank/DDBJ databases">
        <title>Draft Genome Sequence of Cystobacter ferrugineus Strain Cbfe23.</title>
        <authorList>
            <person name="Akbar S."/>
            <person name="Dowd S.E."/>
            <person name="Stevens D.C."/>
        </authorList>
    </citation>
    <scope>NUCLEOTIDE SEQUENCE [LARGE SCALE GENOMIC DNA]</scope>
    <source>
        <strain evidence="1 2">Cbfe23</strain>
    </source>
</reference>
<dbReference type="EMBL" id="MPIN01000004">
    <property type="protein sequence ID" value="OJH39351.1"/>
    <property type="molecule type" value="Genomic_DNA"/>
</dbReference>
<dbReference type="OrthoDB" id="5515738at2"/>
<dbReference type="InterPro" id="IPR036249">
    <property type="entry name" value="Thioredoxin-like_sf"/>
</dbReference>
<dbReference type="STRING" id="83449.BON30_17725"/>
<dbReference type="CDD" id="cd02966">
    <property type="entry name" value="TlpA_like_family"/>
    <property type="match status" value="1"/>
</dbReference>
<accession>A0A1L9BAU1</accession>
<evidence type="ECO:0000313" key="1">
    <source>
        <dbReference type="EMBL" id="OJH39351.1"/>
    </source>
</evidence>
<dbReference type="Gene3D" id="3.40.30.10">
    <property type="entry name" value="Glutaredoxin"/>
    <property type="match status" value="1"/>
</dbReference>
<proteinExistence type="predicted"/>
<dbReference type="SUPFAM" id="SSF52833">
    <property type="entry name" value="Thioredoxin-like"/>
    <property type="match status" value="1"/>
</dbReference>
<dbReference type="AlphaFoldDB" id="A0A1L9BAU1"/>
<comment type="caution">
    <text evidence="1">The sequence shown here is derived from an EMBL/GenBank/DDBJ whole genome shotgun (WGS) entry which is preliminary data.</text>
</comment>
<protein>
    <recommendedName>
        <fullName evidence="3">TlpA family protein disulfide reductase</fullName>
    </recommendedName>
</protein>
<dbReference type="RefSeq" id="WP_071899523.1">
    <property type="nucleotide sequence ID" value="NZ_MPIN01000004.1"/>
</dbReference>
<organism evidence="1 2">
    <name type="scientific">Cystobacter ferrugineus</name>
    <dbReference type="NCBI Taxonomy" id="83449"/>
    <lineage>
        <taxon>Bacteria</taxon>
        <taxon>Pseudomonadati</taxon>
        <taxon>Myxococcota</taxon>
        <taxon>Myxococcia</taxon>
        <taxon>Myxococcales</taxon>
        <taxon>Cystobacterineae</taxon>
        <taxon>Archangiaceae</taxon>
        <taxon>Cystobacter</taxon>
    </lineage>
</organism>
<gene>
    <name evidence="1" type="ORF">BON30_17725</name>
</gene>
<keyword evidence="2" id="KW-1185">Reference proteome</keyword>
<evidence type="ECO:0008006" key="3">
    <source>
        <dbReference type="Google" id="ProtNLM"/>
    </source>
</evidence>
<sequence length="96" mass="10694">MPELEKVRREYEGKGVGFVALSLLEVERVPTVAQQLGVRMRLAYAEGEVLGPLGVNQVPSTVFIDARGVIVASVSGERDQDFFERRVRELLEAHAR</sequence>